<dbReference type="OrthoDB" id="6160824at2759"/>
<sequence length="431" mass="49308">MANTNHTWSYDVFMSFGRDNIIKRFVDHLFTDFKRKGIRAFKEDEDLQRGEERFPQIQRAIEQSRFLVVIFSESLASSPSCLRELLKILECKEKDQDKYQICPIFYSVKPQKVVNGPNTYVEALKELDILEKTEGAQLKEALTKAANLPGWDLEDLANGYESKFIDMISRHIFNELNVGCLHIGEKLVGIHSRTEQMNLLQYAGSSEVHMIGICGLQGIGKTSIAKAVYNRLYAHFDDCVFCENVKDNVKKHGMIQLQRQIIEDITKSERKIRSVSEGSSVMIQIMKSKRVLLILDDGDQLEYLEALAGSHSWFGPGSLVVVTGEDRQLLCAHGVEKIHEVEPLHNDEALELFSLYAFNQKHSKEDFKELSEQVIEYVNGHPLAIKVLGCFLFGKTVHEWESELKRLKSNPVDDIQVLISRFSLSRKSRHV</sequence>
<dbReference type="GO" id="GO:0006952">
    <property type="term" value="P:defense response"/>
    <property type="evidence" value="ECO:0007669"/>
    <property type="project" value="InterPro"/>
</dbReference>
<dbReference type="InterPro" id="IPR042197">
    <property type="entry name" value="Apaf_helical"/>
</dbReference>
<dbReference type="Gramene" id="mRNA:HanXRQr2_Chr06g0277351">
    <property type="protein sequence ID" value="mRNA:HanXRQr2_Chr06g0277351"/>
    <property type="gene ID" value="HanXRQr2_Chr06g0277351"/>
</dbReference>
<organism evidence="4 5">
    <name type="scientific">Helianthus annuus</name>
    <name type="common">Common sunflower</name>
    <dbReference type="NCBI Taxonomy" id="4232"/>
    <lineage>
        <taxon>Eukaryota</taxon>
        <taxon>Viridiplantae</taxon>
        <taxon>Streptophyta</taxon>
        <taxon>Embryophyta</taxon>
        <taxon>Tracheophyta</taxon>
        <taxon>Spermatophyta</taxon>
        <taxon>Magnoliopsida</taxon>
        <taxon>eudicotyledons</taxon>
        <taxon>Gunneridae</taxon>
        <taxon>Pentapetalae</taxon>
        <taxon>asterids</taxon>
        <taxon>campanulids</taxon>
        <taxon>Asterales</taxon>
        <taxon>Asteraceae</taxon>
        <taxon>Asteroideae</taxon>
        <taxon>Heliantheae alliance</taxon>
        <taxon>Heliantheae</taxon>
        <taxon>Helianthus</taxon>
    </lineage>
</organism>
<dbReference type="SUPFAM" id="SSF52540">
    <property type="entry name" value="P-loop containing nucleoside triphosphate hydrolases"/>
    <property type="match status" value="1"/>
</dbReference>
<dbReference type="AlphaFoldDB" id="A0A251UL05"/>
<keyword evidence="1" id="KW-0433">Leucine-rich repeat</keyword>
<dbReference type="Proteomes" id="UP000215914">
    <property type="component" value="Chromosome 6"/>
</dbReference>
<dbReference type="EMBL" id="CM007895">
    <property type="protein sequence ID" value="OTG23556.1"/>
    <property type="molecule type" value="Genomic_DNA"/>
</dbReference>
<dbReference type="Gene3D" id="3.40.50.10140">
    <property type="entry name" value="Toll/interleukin-1 receptor homology (TIR) domain"/>
    <property type="match status" value="1"/>
</dbReference>
<evidence type="ECO:0000313" key="4">
    <source>
        <dbReference type="EMBL" id="OTG23556.1"/>
    </source>
</evidence>
<accession>A0A251UL05</accession>
<dbReference type="InterPro" id="IPR000157">
    <property type="entry name" value="TIR_dom"/>
</dbReference>
<reference evidence="4" key="2">
    <citation type="submission" date="2017-02" db="EMBL/GenBank/DDBJ databases">
        <title>Sunflower complete genome.</title>
        <authorList>
            <person name="Langlade N."/>
            <person name="Munos S."/>
        </authorList>
    </citation>
    <scope>NUCLEOTIDE SEQUENCE [LARGE SCALE GENOMIC DNA]</scope>
    <source>
        <tissue evidence="4">Leaves</tissue>
    </source>
</reference>
<dbReference type="GO" id="GO:0007165">
    <property type="term" value="P:signal transduction"/>
    <property type="evidence" value="ECO:0007669"/>
    <property type="project" value="InterPro"/>
</dbReference>
<dbReference type="SMART" id="SM00255">
    <property type="entry name" value="TIR"/>
    <property type="match status" value="1"/>
</dbReference>
<dbReference type="EMBL" id="MNCJ02000321">
    <property type="protein sequence ID" value="KAF5803942.1"/>
    <property type="molecule type" value="Genomic_DNA"/>
</dbReference>
<dbReference type="PANTHER" id="PTHR11017:SF573">
    <property type="entry name" value="ADP-RIBOSYL CYCLASE_CYCLIC ADP-RIBOSE HYDROLASE"/>
    <property type="match status" value="1"/>
</dbReference>
<reference evidence="3 5" key="1">
    <citation type="journal article" date="2017" name="Nature">
        <title>The sunflower genome provides insights into oil metabolism, flowering and Asterid evolution.</title>
        <authorList>
            <person name="Badouin H."/>
            <person name="Gouzy J."/>
            <person name="Grassa C.J."/>
            <person name="Murat F."/>
            <person name="Staton S.E."/>
            <person name="Cottret L."/>
            <person name="Lelandais-Briere C."/>
            <person name="Owens G.L."/>
            <person name="Carrere S."/>
            <person name="Mayjonade B."/>
            <person name="Legrand L."/>
            <person name="Gill N."/>
            <person name="Kane N.C."/>
            <person name="Bowers J.E."/>
            <person name="Hubner S."/>
            <person name="Bellec A."/>
            <person name="Berard A."/>
            <person name="Berges H."/>
            <person name="Blanchet N."/>
            <person name="Boniface M.C."/>
            <person name="Brunel D."/>
            <person name="Catrice O."/>
            <person name="Chaidir N."/>
            <person name="Claudel C."/>
            <person name="Donnadieu C."/>
            <person name="Faraut T."/>
            <person name="Fievet G."/>
            <person name="Helmstetter N."/>
            <person name="King M."/>
            <person name="Knapp S.J."/>
            <person name="Lai Z."/>
            <person name="Le Paslier M.C."/>
            <person name="Lippi Y."/>
            <person name="Lorenzon L."/>
            <person name="Mandel J.R."/>
            <person name="Marage G."/>
            <person name="Marchand G."/>
            <person name="Marquand E."/>
            <person name="Bret-Mestries E."/>
            <person name="Morien E."/>
            <person name="Nambeesan S."/>
            <person name="Nguyen T."/>
            <person name="Pegot-Espagnet P."/>
            <person name="Pouilly N."/>
            <person name="Raftis F."/>
            <person name="Sallet E."/>
            <person name="Schiex T."/>
            <person name="Thomas J."/>
            <person name="Vandecasteele C."/>
            <person name="Vares D."/>
            <person name="Vear F."/>
            <person name="Vautrin S."/>
            <person name="Crespi M."/>
            <person name="Mangin B."/>
            <person name="Burke J.M."/>
            <person name="Salse J."/>
            <person name="Munos S."/>
            <person name="Vincourt P."/>
            <person name="Rieseberg L.H."/>
            <person name="Langlade N.B."/>
        </authorList>
    </citation>
    <scope>NUCLEOTIDE SEQUENCE [LARGE SCALE GENOMIC DNA]</scope>
    <source>
        <strain evidence="5">cv. SF193</strain>
        <tissue evidence="3">Leaves</tissue>
    </source>
</reference>
<dbReference type="Gene3D" id="3.40.50.300">
    <property type="entry name" value="P-loop containing nucleotide triphosphate hydrolases"/>
    <property type="match status" value="1"/>
</dbReference>
<dbReference type="Pfam" id="PF01582">
    <property type="entry name" value="TIR"/>
    <property type="match status" value="1"/>
</dbReference>
<evidence type="ECO:0000259" key="2">
    <source>
        <dbReference type="PROSITE" id="PS50104"/>
    </source>
</evidence>
<dbReference type="InParanoid" id="A0A251UL05"/>
<dbReference type="GO" id="GO:0016787">
    <property type="term" value="F:hydrolase activity"/>
    <property type="evidence" value="ECO:0007669"/>
    <property type="project" value="UniProtKB-KW"/>
</dbReference>
<dbReference type="InterPro" id="IPR027417">
    <property type="entry name" value="P-loop_NTPase"/>
</dbReference>
<dbReference type="InterPro" id="IPR044974">
    <property type="entry name" value="Disease_R_plants"/>
</dbReference>
<name>A0A251UL05_HELAN</name>
<dbReference type="SUPFAM" id="SSF52200">
    <property type="entry name" value="Toll/Interleukin receptor TIR domain"/>
    <property type="match status" value="1"/>
</dbReference>
<evidence type="ECO:0000313" key="3">
    <source>
        <dbReference type="EMBL" id="KAF5803942.1"/>
    </source>
</evidence>
<dbReference type="GO" id="GO:0043531">
    <property type="term" value="F:ADP binding"/>
    <property type="evidence" value="ECO:0007669"/>
    <property type="project" value="InterPro"/>
</dbReference>
<dbReference type="PANTHER" id="PTHR11017">
    <property type="entry name" value="LEUCINE-RICH REPEAT-CONTAINING PROTEIN"/>
    <property type="match status" value="1"/>
</dbReference>
<dbReference type="PROSITE" id="PS50104">
    <property type="entry name" value="TIR"/>
    <property type="match status" value="1"/>
</dbReference>
<gene>
    <name evidence="4" type="ORF">HannXRQ_Chr06g0183841</name>
    <name evidence="3" type="ORF">HanXRQr2_Chr06g0277351</name>
</gene>
<dbReference type="InterPro" id="IPR035897">
    <property type="entry name" value="Toll_tir_struct_dom_sf"/>
</dbReference>
<feature type="domain" description="TIR" evidence="2">
    <location>
        <begin position="8"/>
        <end position="176"/>
    </location>
</feature>
<reference evidence="3" key="3">
    <citation type="submission" date="2020-06" db="EMBL/GenBank/DDBJ databases">
        <title>Helianthus annuus Genome sequencing and assembly Release 2.</title>
        <authorList>
            <person name="Gouzy J."/>
            <person name="Langlade N."/>
            <person name="Munos S."/>
        </authorList>
    </citation>
    <scope>NUCLEOTIDE SEQUENCE</scope>
    <source>
        <tissue evidence="3">Leaves</tissue>
    </source>
</reference>
<dbReference type="InterPro" id="IPR002182">
    <property type="entry name" value="NB-ARC"/>
</dbReference>
<evidence type="ECO:0000256" key="1">
    <source>
        <dbReference type="ARBA" id="ARBA00022614"/>
    </source>
</evidence>
<keyword evidence="4" id="KW-0675">Receptor</keyword>
<dbReference type="PRINTS" id="PR00364">
    <property type="entry name" value="DISEASERSIST"/>
</dbReference>
<protein>
    <submittedName>
        <fullName evidence="4">Putative toll/interleukin-1 receptor (TIR) domain-containing protein</fullName>
    </submittedName>
    <submittedName>
        <fullName evidence="3">TIR domain, P-loop containing nucleoside triphosphate hydrolase</fullName>
    </submittedName>
</protein>
<keyword evidence="5" id="KW-1185">Reference proteome</keyword>
<proteinExistence type="predicted"/>
<evidence type="ECO:0000313" key="5">
    <source>
        <dbReference type="Proteomes" id="UP000215914"/>
    </source>
</evidence>
<dbReference type="Gene3D" id="1.10.8.430">
    <property type="entry name" value="Helical domain of apoptotic protease-activating factors"/>
    <property type="match status" value="1"/>
</dbReference>
<keyword evidence="3" id="KW-0378">Hydrolase</keyword>
<dbReference type="Pfam" id="PF00931">
    <property type="entry name" value="NB-ARC"/>
    <property type="match status" value="1"/>
</dbReference>